<comment type="caution">
    <text evidence="3">The sequence shown here is derived from an EMBL/GenBank/DDBJ whole genome shotgun (WGS) entry which is preliminary data.</text>
</comment>
<evidence type="ECO:0000313" key="3">
    <source>
        <dbReference type="EMBL" id="KAJ8411362.1"/>
    </source>
</evidence>
<dbReference type="Pfam" id="PF23175">
    <property type="entry name" value="bHLH_STRA8"/>
    <property type="match status" value="1"/>
</dbReference>
<dbReference type="InterPro" id="IPR057021">
    <property type="entry name" value="bHLH_STRA8"/>
</dbReference>
<feature type="compositionally biased region" description="Acidic residues" evidence="1">
    <location>
        <begin position="116"/>
        <end position="128"/>
    </location>
</feature>
<evidence type="ECO:0000313" key="4">
    <source>
        <dbReference type="Proteomes" id="UP001221898"/>
    </source>
</evidence>
<gene>
    <name evidence="3" type="ORF">AAFF_G00173680</name>
</gene>
<dbReference type="GO" id="GO:0007283">
    <property type="term" value="P:spermatogenesis"/>
    <property type="evidence" value="ECO:0007669"/>
    <property type="project" value="TreeGrafter"/>
</dbReference>
<accession>A0AAD7SYY7</accession>
<dbReference type="PANTHER" id="PTHR35254">
    <property type="entry name" value="STIMULATED BY RETINOIC ACID GENE 8 PROTEIN HOMOLOG"/>
    <property type="match status" value="1"/>
</dbReference>
<evidence type="ECO:0000259" key="2">
    <source>
        <dbReference type="Pfam" id="PF23175"/>
    </source>
</evidence>
<dbReference type="GO" id="GO:0005634">
    <property type="term" value="C:nucleus"/>
    <property type="evidence" value="ECO:0007669"/>
    <property type="project" value="TreeGrafter"/>
</dbReference>
<dbReference type="GO" id="GO:0051321">
    <property type="term" value="P:meiotic cell cycle"/>
    <property type="evidence" value="ECO:0007669"/>
    <property type="project" value="InterPro"/>
</dbReference>
<name>A0AAD7SYY7_9TELE</name>
<keyword evidence="4" id="KW-1185">Reference proteome</keyword>
<dbReference type="InterPro" id="IPR033537">
    <property type="entry name" value="Stra8"/>
</dbReference>
<feature type="compositionally biased region" description="Polar residues" evidence="1">
    <location>
        <begin position="217"/>
        <end position="231"/>
    </location>
</feature>
<dbReference type="GO" id="GO:0071300">
    <property type="term" value="P:cellular response to retinoic acid"/>
    <property type="evidence" value="ECO:0007669"/>
    <property type="project" value="InterPro"/>
</dbReference>
<dbReference type="GO" id="GO:0048477">
    <property type="term" value="P:oogenesis"/>
    <property type="evidence" value="ECO:0007669"/>
    <property type="project" value="TreeGrafter"/>
</dbReference>
<organism evidence="3 4">
    <name type="scientific">Aldrovandia affinis</name>
    <dbReference type="NCBI Taxonomy" id="143900"/>
    <lineage>
        <taxon>Eukaryota</taxon>
        <taxon>Metazoa</taxon>
        <taxon>Chordata</taxon>
        <taxon>Craniata</taxon>
        <taxon>Vertebrata</taxon>
        <taxon>Euteleostomi</taxon>
        <taxon>Actinopterygii</taxon>
        <taxon>Neopterygii</taxon>
        <taxon>Teleostei</taxon>
        <taxon>Notacanthiformes</taxon>
        <taxon>Halosauridae</taxon>
        <taxon>Aldrovandia</taxon>
    </lineage>
</organism>
<dbReference type="PANTHER" id="PTHR35254:SF1">
    <property type="entry name" value="STIMULATED BY RETINOIC ACID GENE 8 PROTEIN HOMOLOG"/>
    <property type="match status" value="1"/>
</dbReference>
<feature type="domain" description="STRA8 bHLH" evidence="2">
    <location>
        <begin position="15"/>
        <end position="76"/>
    </location>
</feature>
<reference evidence="3" key="1">
    <citation type="journal article" date="2023" name="Science">
        <title>Genome structures resolve the early diversification of teleost fishes.</title>
        <authorList>
            <person name="Parey E."/>
            <person name="Louis A."/>
            <person name="Montfort J."/>
            <person name="Bouchez O."/>
            <person name="Roques C."/>
            <person name="Iampietro C."/>
            <person name="Lluch J."/>
            <person name="Castinel A."/>
            <person name="Donnadieu C."/>
            <person name="Desvignes T."/>
            <person name="Floi Bucao C."/>
            <person name="Jouanno E."/>
            <person name="Wen M."/>
            <person name="Mejri S."/>
            <person name="Dirks R."/>
            <person name="Jansen H."/>
            <person name="Henkel C."/>
            <person name="Chen W.J."/>
            <person name="Zahm M."/>
            <person name="Cabau C."/>
            <person name="Klopp C."/>
            <person name="Thompson A.W."/>
            <person name="Robinson-Rechavi M."/>
            <person name="Braasch I."/>
            <person name="Lecointre G."/>
            <person name="Bobe J."/>
            <person name="Postlethwait J.H."/>
            <person name="Berthelot C."/>
            <person name="Roest Crollius H."/>
            <person name="Guiguen Y."/>
        </authorList>
    </citation>
    <scope>NUCLEOTIDE SEQUENCE</scope>
    <source>
        <strain evidence="3">NC1722</strain>
    </source>
</reference>
<protein>
    <recommendedName>
        <fullName evidence="2">STRA8 bHLH domain-containing protein</fullName>
    </recommendedName>
</protein>
<feature type="region of interest" description="Disordered" evidence="1">
    <location>
        <begin position="212"/>
        <end position="231"/>
    </location>
</feature>
<feature type="region of interest" description="Disordered" evidence="1">
    <location>
        <begin position="116"/>
        <end position="138"/>
    </location>
</feature>
<evidence type="ECO:0000256" key="1">
    <source>
        <dbReference type="SAM" id="MobiDB-lite"/>
    </source>
</evidence>
<dbReference type="AlphaFoldDB" id="A0AAD7SYY7"/>
<dbReference type="GO" id="GO:0090427">
    <property type="term" value="P:activation of meiosis"/>
    <property type="evidence" value="ECO:0007669"/>
    <property type="project" value="TreeGrafter"/>
</dbReference>
<dbReference type="Proteomes" id="UP001221898">
    <property type="component" value="Unassembled WGS sequence"/>
</dbReference>
<proteinExistence type="predicted"/>
<sequence length="319" mass="35852">MASRGNGRKHIAEYQKERRRALQARHRATLSGLFDSLRHVVCPSLEKTPAKGQILHHAKIFLQKQEACLKRLLSFKEMLDDDGPCSLKEVRAEYRRLYCQRSWKPGWRVGVPVAIDDSESSSEDDPTDDPGLSQSTPVSVPNILEFEGYLIFYRQTVERLLGGRVLSLEQTSLPVVSEAISGLWESLAPERRTAFWEQGSFAWAISSNAPPLPDTPGWSSQTNSQGASGSSFEEDLLQDAYDVVQRELDLTSADSPALDSQELTEIYRDIMCFVKTQMMEEAELTKPLPLLLLSQDLCLAADYEAGFLRCTETFDDDDL</sequence>
<dbReference type="EMBL" id="JAINUG010000023">
    <property type="protein sequence ID" value="KAJ8411362.1"/>
    <property type="molecule type" value="Genomic_DNA"/>
</dbReference>